<keyword evidence="2 5" id="KW-0963">Cytoplasm</keyword>
<organism evidence="7 8">
    <name type="scientific">Cinara cedri</name>
    <dbReference type="NCBI Taxonomy" id="506608"/>
    <lineage>
        <taxon>Eukaryota</taxon>
        <taxon>Metazoa</taxon>
        <taxon>Ecdysozoa</taxon>
        <taxon>Arthropoda</taxon>
        <taxon>Hexapoda</taxon>
        <taxon>Insecta</taxon>
        <taxon>Pterygota</taxon>
        <taxon>Neoptera</taxon>
        <taxon>Paraneoptera</taxon>
        <taxon>Hemiptera</taxon>
        <taxon>Sternorrhyncha</taxon>
        <taxon>Aphidomorpha</taxon>
        <taxon>Aphidoidea</taxon>
        <taxon>Aphididae</taxon>
        <taxon>Lachninae</taxon>
        <taxon>Cinara</taxon>
    </lineage>
</organism>
<dbReference type="HAMAP" id="MF_03187">
    <property type="entry name" value="Methyltr_EFM5"/>
    <property type="match status" value="1"/>
</dbReference>
<comment type="subcellular location">
    <subcellularLocation>
        <location evidence="1 5">Cytoplasm</location>
    </subcellularLocation>
</comment>
<comment type="function">
    <text evidence="5">S-adenosyl-L-methionine-dependent protein-lysine N-methyltransferase that methylates elongation factor 1-alpha.</text>
</comment>
<dbReference type="Proteomes" id="UP000325440">
    <property type="component" value="Unassembled WGS sequence"/>
</dbReference>
<dbReference type="GO" id="GO:0005737">
    <property type="term" value="C:cytoplasm"/>
    <property type="evidence" value="ECO:0007669"/>
    <property type="project" value="UniProtKB-SubCell"/>
</dbReference>
<name>A0A5E4MEM1_9HEMI</name>
<gene>
    <name evidence="7" type="ORF">CINCED_3A024781</name>
</gene>
<protein>
    <recommendedName>
        <fullName evidence="5">Protein-lysine N-methyltransferase CINCED_3A024781</fullName>
        <ecNumber evidence="5">2.1.1.-</ecNumber>
    </recommendedName>
</protein>
<evidence type="ECO:0000256" key="6">
    <source>
        <dbReference type="SAM" id="Coils"/>
    </source>
</evidence>
<sequence>MASSDDDLDVLQLSAEAQKALKEFYEEQNEKLLSSCDNEKVVTDVKFDEDWQLSQFWYDENTCNQIVECVHHTVGSNSTVALISCPTLYKTFKEKIPTISIKLFEYDQRFSVYGSDYVFYDYNDPMKFDKNLLNSFDLVVVDPPFLSEECLTKSLLTTKSLTRKHVILCTGEIMEELAIKLLNVHKCSFEPKHINNLANQFACFTNFSSTLD</sequence>
<keyword evidence="6" id="KW-0175">Coiled coil</keyword>
<accession>A0A5E4MEM1</accession>
<evidence type="ECO:0000256" key="3">
    <source>
        <dbReference type="ARBA" id="ARBA00022603"/>
    </source>
</evidence>
<keyword evidence="3 5" id="KW-0489">Methyltransferase</keyword>
<reference evidence="7 8" key="1">
    <citation type="submission" date="2019-08" db="EMBL/GenBank/DDBJ databases">
        <authorList>
            <person name="Alioto T."/>
            <person name="Alioto T."/>
            <person name="Gomez Garrido J."/>
        </authorList>
    </citation>
    <scope>NUCLEOTIDE SEQUENCE [LARGE SCALE GENOMIC DNA]</scope>
</reference>
<dbReference type="OrthoDB" id="206354at2759"/>
<keyword evidence="8" id="KW-1185">Reference proteome</keyword>
<dbReference type="GO" id="GO:0003676">
    <property type="term" value="F:nucleic acid binding"/>
    <property type="evidence" value="ECO:0007669"/>
    <property type="project" value="InterPro"/>
</dbReference>
<proteinExistence type="inferred from homology"/>
<dbReference type="PANTHER" id="PTHR13200:SF0">
    <property type="entry name" value="EEF1A LYSINE METHYLTRANSFERASE 1"/>
    <property type="match status" value="1"/>
</dbReference>
<dbReference type="GO" id="GO:0032259">
    <property type="term" value="P:methylation"/>
    <property type="evidence" value="ECO:0007669"/>
    <property type="project" value="UniProtKB-KW"/>
</dbReference>
<dbReference type="EMBL" id="CABPRJ010000480">
    <property type="protein sequence ID" value="VVC28366.1"/>
    <property type="molecule type" value="Genomic_DNA"/>
</dbReference>
<evidence type="ECO:0000313" key="8">
    <source>
        <dbReference type="Proteomes" id="UP000325440"/>
    </source>
</evidence>
<feature type="coiled-coil region" evidence="6">
    <location>
        <begin position="8"/>
        <end position="35"/>
    </location>
</feature>
<evidence type="ECO:0000256" key="5">
    <source>
        <dbReference type="HAMAP-Rule" id="MF_03187"/>
    </source>
</evidence>
<dbReference type="GO" id="GO:0016279">
    <property type="term" value="F:protein-lysine N-methyltransferase activity"/>
    <property type="evidence" value="ECO:0007669"/>
    <property type="project" value="UniProtKB-UniRule"/>
</dbReference>
<dbReference type="InterPro" id="IPR041370">
    <property type="entry name" value="Mlase_EEF1AKMT1/ZCCHC4"/>
</dbReference>
<evidence type="ECO:0000256" key="1">
    <source>
        <dbReference type="ARBA" id="ARBA00004496"/>
    </source>
</evidence>
<dbReference type="PANTHER" id="PTHR13200">
    <property type="entry name" value="EEF1A LYSINE METHYLTRANSFERASE 1"/>
    <property type="match status" value="1"/>
</dbReference>
<dbReference type="PROSITE" id="PS00092">
    <property type="entry name" value="N6_MTASE"/>
    <property type="match status" value="1"/>
</dbReference>
<dbReference type="EC" id="2.1.1.-" evidence="5"/>
<dbReference type="AlphaFoldDB" id="A0A5E4MEM1"/>
<comment type="similarity">
    <text evidence="5">Belongs to the class I-like SAM-binding methyltransferase superfamily. EFM5 family.</text>
</comment>
<dbReference type="Pfam" id="PF10237">
    <property type="entry name" value="N6-adenineMlase"/>
    <property type="match status" value="1"/>
</dbReference>
<dbReference type="InterPro" id="IPR019369">
    <property type="entry name" value="Efm5/EEF1AKMT1"/>
</dbReference>
<evidence type="ECO:0000256" key="4">
    <source>
        <dbReference type="ARBA" id="ARBA00022679"/>
    </source>
</evidence>
<dbReference type="InterPro" id="IPR002052">
    <property type="entry name" value="DNA_methylase_N6_adenine_CS"/>
</dbReference>
<keyword evidence="4 5" id="KW-0808">Transferase</keyword>
<evidence type="ECO:0000313" key="7">
    <source>
        <dbReference type="EMBL" id="VVC28366.1"/>
    </source>
</evidence>
<evidence type="ECO:0000256" key="2">
    <source>
        <dbReference type="ARBA" id="ARBA00022490"/>
    </source>
</evidence>